<reference evidence="1" key="1">
    <citation type="submission" date="2022-01" db="EMBL/GenBank/DDBJ databases">
        <authorList>
            <person name="King R."/>
        </authorList>
    </citation>
    <scope>NUCLEOTIDE SEQUENCE</scope>
</reference>
<sequence>MKTSFGLSRKLSSYDKRGREDIAEGGLLGAEALIDLGPLPAGGTGARFNTVPIRLIDDIYKEERTSGLVKIIQSRPSDFYLSPHQTAARKIHPNSRCFFPEIYPAYHSPEFKVLLVKISPLQQPFFAYSG</sequence>
<dbReference type="EMBL" id="OV725082">
    <property type="protein sequence ID" value="CAH1405064.1"/>
    <property type="molecule type" value="Genomic_DNA"/>
</dbReference>
<keyword evidence="2" id="KW-1185">Reference proteome</keyword>
<name>A0A9P0HNP8_NEZVI</name>
<dbReference type="AlphaFoldDB" id="A0A9P0HNP8"/>
<evidence type="ECO:0000313" key="1">
    <source>
        <dbReference type="EMBL" id="CAH1405064.1"/>
    </source>
</evidence>
<proteinExistence type="predicted"/>
<dbReference type="Proteomes" id="UP001152798">
    <property type="component" value="Chromosome 6"/>
</dbReference>
<organism evidence="1 2">
    <name type="scientific">Nezara viridula</name>
    <name type="common">Southern green stink bug</name>
    <name type="synonym">Cimex viridulus</name>
    <dbReference type="NCBI Taxonomy" id="85310"/>
    <lineage>
        <taxon>Eukaryota</taxon>
        <taxon>Metazoa</taxon>
        <taxon>Ecdysozoa</taxon>
        <taxon>Arthropoda</taxon>
        <taxon>Hexapoda</taxon>
        <taxon>Insecta</taxon>
        <taxon>Pterygota</taxon>
        <taxon>Neoptera</taxon>
        <taxon>Paraneoptera</taxon>
        <taxon>Hemiptera</taxon>
        <taxon>Heteroptera</taxon>
        <taxon>Panheteroptera</taxon>
        <taxon>Pentatomomorpha</taxon>
        <taxon>Pentatomoidea</taxon>
        <taxon>Pentatomidae</taxon>
        <taxon>Pentatominae</taxon>
        <taxon>Nezara</taxon>
    </lineage>
</organism>
<accession>A0A9P0HNP8</accession>
<gene>
    <name evidence="1" type="ORF">NEZAVI_LOCUS13355</name>
</gene>
<evidence type="ECO:0000313" key="2">
    <source>
        <dbReference type="Proteomes" id="UP001152798"/>
    </source>
</evidence>
<protein>
    <submittedName>
        <fullName evidence="1">Uncharacterized protein</fullName>
    </submittedName>
</protein>